<evidence type="ECO:0000256" key="1">
    <source>
        <dbReference type="SAM" id="MobiDB-lite"/>
    </source>
</evidence>
<reference evidence="2" key="1">
    <citation type="submission" date="2022-06" db="EMBL/GenBank/DDBJ databases">
        <title>Genomic Encyclopedia of Archaeal and Bacterial Type Strains, Phase II (KMG-II): from individual species to whole genera.</title>
        <authorList>
            <person name="Goeker M."/>
        </authorList>
    </citation>
    <scope>NUCLEOTIDE SEQUENCE</scope>
    <source>
        <strain evidence="2">DSM 43935</strain>
    </source>
</reference>
<dbReference type="RefSeq" id="WP_253777158.1">
    <property type="nucleotide sequence ID" value="NZ_JAMTCK010000016.1"/>
</dbReference>
<sequence>MALAKRGTKLIVVDGEPYRWTVDPDDKPGLAILVERDEGSGQRMVTWIDHGTSVTPGLVAKVIRRALDNGWTPRERAKQLTFRIEADELAELIPPPQPAEAQPASGRPADNKPVH</sequence>
<dbReference type="Proteomes" id="UP001206128">
    <property type="component" value="Unassembled WGS sequence"/>
</dbReference>
<gene>
    <name evidence="2" type="ORF">LX83_005767</name>
</gene>
<dbReference type="AlphaFoldDB" id="A0AAE3GIL4"/>
<feature type="region of interest" description="Disordered" evidence="1">
    <location>
        <begin position="91"/>
        <end position="115"/>
    </location>
</feature>
<accession>A0AAE3GIL4</accession>
<organism evidence="2 3">
    <name type="scientific">Goodfellowiella coeruleoviolacea</name>
    <dbReference type="NCBI Taxonomy" id="334858"/>
    <lineage>
        <taxon>Bacteria</taxon>
        <taxon>Bacillati</taxon>
        <taxon>Actinomycetota</taxon>
        <taxon>Actinomycetes</taxon>
        <taxon>Pseudonocardiales</taxon>
        <taxon>Pseudonocardiaceae</taxon>
        <taxon>Goodfellowiella</taxon>
    </lineage>
</organism>
<evidence type="ECO:0000313" key="3">
    <source>
        <dbReference type="Proteomes" id="UP001206128"/>
    </source>
</evidence>
<name>A0AAE3GIL4_9PSEU</name>
<proteinExistence type="predicted"/>
<evidence type="ECO:0000313" key="2">
    <source>
        <dbReference type="EMBL" id="MCP2168887.1"/>
    </source>
</evidence>
<keyword evidence="3" id="KW-1185">Reference proteome</keyword>
<dbReference type="EMBL" id="JAMTCK010000016">
    <property type="protein sequence ID" value="MCP2168887.1"/>
    <property type="molecule type" value="Genomic_DNA"/>
</dbReference>
<protein>
    <submittedName>
        <fullName evidence="2">Uncharacterized protein</fullName>
    </submittedName>
</protein>
<comment type="caution">
    <text evidence="2">The sequence shown here is derived from an EMBL/GenBank/DDBJ whole genome shotgun (WGS) entry which is preliminary data.</text>
</comment>